<evidence type="ECO:0000256" key="6">
    <source>
        <dbReference type="SAM" id="Phobius"/>
    </source>
</evidence>
<evidence type="ECO:0000313" key="8">
    <source>
        <dbReference type="Proteomes" id="UP000177130"/>
    </source>
</evidence>
<proteinExistence type="inferred from homology"/>
<feature type="transmembrane region" description="Helical" evidence="6">
    <location>
        <begin position="63"/>
        <end position="85"/>
    </location>
</feature>
<comment type="subcellular location">
    <subcellularLocation>
        <location evidence="1">Membrane</location>
        <topology evidence="1">Multi-pass membrane protein</topology>
    </subcellularLocation>
</comment>
<gene>
    <name evidence="7" type="ORF">A3C72_00160</name>
</gene>
<reference evidence="7 8" key="1">
    <citation type="journal article" date="2016" name="Nat. Commun.">
        <title>Thousands of microbial genomes shed light on interconnected biogeochemical processes in an aquifer system.</title>
        <authorList>
            <person name="Anantharaman K."/>
            <person name="Brown C.T."/>
            <person name="Hug L.A."/>
            <person name="Sharon I."/>
            <person name="Castelle C.J."/>
            <person name="Probst A.J."/>
            <person name="Thomas B.C."/>
            <person name="Singh A."/>
            <person name="Wilkins M.J."/>
            <person name="Karaoz U."/>
            <person name="Brodie E.L."/>
            <person name="Williams K.H."/>
            <person name="Hubbard S.S."/>
            <person name="Banfield J.F."/>
        </authorList>
    </citation>
    <scope>NUCLEOTIDE SEQUENCE [LARGE SCALE GENOMIC DNA]</scope>
</reference>
<feature type="transmembrane region" description="Helical" evidence="6">
    <location>
        <begin position="299"/>
        <end position="326"/>
    </location>
</feature>
<evidence type="ECO:0008006" key="9">
    <source>
        <dbReference type="Google" id="ProtNLM"/>
    </source>
</evidence>
<feature type="transmembrane region" description="Helical" evidence="6">
    <location>
        <begin position="133"/>
        <end position="166"/>
    </location>
</feature>
<name>A0A1G2MF02_9BACT</name>
<dbReference type="STRING" id="1802306.A3C72_00160"/>
<dbReference type="AlphaFoldDB" id="A0A1G2MF02"/>
<evidence type="ECO:0000256" key="4">
    <source>
        <dbReference type="ARBA" id="ARBA00022989"/>
    </source>
</evidence>
<organism evidence="7 8">
    <name type="scientific">Candidatus Taylorbacteria bacterium RIFCSPHIGHO2_02_FULL_43_32b</name>
    <dbReference type="NCBI Taxonomy" id="1802306"/>
    <lineage>
        <taxon>Bacteria</taxon>
        <taxon>Candidatus Tayloriibacteriota</taxon>
    </lineage>
</organism>
<accession>A0A1G2MF02</accession>
<keyword evidence="3 6" id="KW-0812">Transmembrane</keyword>
<dbReference type="PANTHER" id="PTHR21716:SF4">
    <property type="entry name" value="TRANSMEMBRANE PROTEIN 245"/>
    <property type="match status" value="1"/>
</dbReference>
<dbReference type="Pfam" id="PF01594">
    <property type="entry name" value="AI-2E_transport"/>
    <property type="match status" value="1"/>
</dbReference>
<feature type="transmembrane region" description="Helical" evidence="6">
    <location>
        <begin position="33"/>
        <end position="51"/>
    </location>
</feature>
<evidence type="ECO:0000256" key="1">
    <source>
        <dbReference type="ARBA" id="ARBA00004141"/>
    </source>
</evidence>
<keyword evidence="4 6" id="KW-1133">Transmembrane helix</keyword>
<dbReference type="InterPro" id="IPR002549">
    <property type="entry name" value="AI-2E-like"/>
</dbReference>
<dbReference type="Proteomes" id="UP000177130">
    <property type="component" value="Unassembled WGS sequence"/>
</dbReference>
<protein>
    <recommendedName>
        <fullName evidence="9">AI-2E family transporter</fullName>
    </recommendedName>
</protein>
<dbReference type="EMBL" id="MHRK01000052">
    <property type="protein sequence ID" value="OHA22495.1"/>
    <property type="molecule type" value="Genomic_DNA"/>
</dbReference>
<evidence type="ECO:0000256" key="5">
    <source>
        <dbReference type="ARBA" id="ARBA00023136"/>
    </source>
</evidence>
<sequence length="340" mass="36924">MNTTKSRNIFFSSILFATFFLSVVVLWSFITEILLAVVLSVILHPLYLYFLRLLKSRRTLAAIVTIIIAVVCIFTPIFVIGVQIFGEAQNLYVSLQSEGGSDVLNLFASNISEKVDSIIPNLNLDLQSYLESLLTWISANLGLILSSTADMTLSLFLVLVSVFFFLKDGTTFTKSMIDLSPLDDDHDRELLSKVALSINTIIRGTIFVAVVQAAAATVGFIVFGVPNPLLWGSLTGIAAVIPVLGTGLVVIPAAGYLFLIGSMWPALGLLIWGTLIVGMVDNFLKPYLYGKGIQIHPLIMLFAILGGLAAFGPIGFVAGPIVIGLFESILRMYRKQPEVS</sequence>
<evidence type="ECO:0000313" key="7">
    <source>
        <dbReference type="EMBL" id="OHA22495.1"/>
    </source>
</evidence>
<feature type="transmembrane region" description="Helical" evidence="6">
    <location>
        <begin position="257"/>
        <end position="279"/>
    </location>
</feature>
<dbReference type="GO" id="GO:0016020">
    <property type="term" value="C:membrane"/>
    <property type="evidence" value="ECO:0007669"/>
    <property type="project" value="UniProtKB-SubCell"/>
</dbReference>
<comment type="caution">
    <text evidence="7">The sequence shown here is derived from an EMBL/GenBank/DDBJ whole genome shotgun (WGS) entry which is preliminary data.</text>
</comment>
<evidence type="ECO:0000256" key="3">
    <source>
        <dbReference type="ARBA" id="ARBA00022692"/>
    </source>
</evidence>
<keyword evidence="5 6" id="KW-0472">Membrane</keyword>
<comment type="similarity">
    <text evidence="2">Belongs to the autoinducer-2 exporter (AI-2E) (TC 2.A.86) family.</text>
</comment>
<dbReference type="PANTHER" id="PTHR21716">
    <property type="entry name" value="TRANSMEMBRANE PROTEIN"/>
    <property type="match status" value="1"/>
</dbReference>
<evidence type="ECO:0000256" key="2">
    <source>
        <dbReference type="ARBA" id="ARBA00009773"/>
    </source>
</evidence>
<feature type="transmembrane region" description="Helical" evidence="6">
    <location>
        <begin position="201"/>
        <end position="223"/>
    </location>
</feature>
<feature type="transmembrane region" description="Helical" evidence="6">
    <location>
        <begin position="9"/>
        <end position="27"/>
    </location>
</feature>
<feature type="transmembrane region" description="Helical" evidence="6">
    <location>
        <begin position="229"/>
        <end position="250"/>
    </location>
</feature>